<dbReference type="EMBL" id="JAQNSG010000001">
    <property type="protein sequence ID" value="MDC1878559.1"/>
    <property type="molecule type" value="Genomic_DNA"/>
</dbReference>
<name>A0AAW6GMD2_BACUN</name>
<accession>A0AAW6GMD2</accession>
<gene>
    <name evidence="2" type="ORF">POZ24_00815</name>
</gene>
<comment type="caution">
    <text evidence="2">The sequence shown here is derived from an EMBL/GenBank/DDBJ whole genome shotgun (WGS) entry which is preliminary data.</text>
</comment>
<keyword evidence="1" id="KW-0175">Coiled coil</keyword>
<proteinExistence type="predicted"/>
<dbReference type="Proteomes" id="UP001213309">
    <property type="component" value="Unassembled WGS sequence"/>
</dbReference>
<organism evidence="2 3">
    <name type="scientific">Bacteroides uniformis</name>
    <dbReference type="NCBI Taxonomy" id="820"/>
    <lineage>
        <taxon>Bacteria</taxon>
        <taxon>Pseudomonadati</taxon>
        <taxon>Bacteroidota</taxon>
        <taxon>Bacteroidia</taxon>
        <taxon>Bacteroidales</taxon>
        <taxon>Bacteroidaceae</taxon>
        <taxon>Bacteroides</taxon>
    </lineage>
</organism>
<dbReference type="RefSeq" id="WP_196072694.1">
    <property type="nucleotide sequence ID" value="NZ_JADPCT010000297.1"/>
</dbReference>
<evidence type="ECO:0000256" key="1">
    <source>
        <dbReference type="SAM" id="Coils"/>
    </source>
</evidence>
<protein>
    <submittedName>
        <fullName evidence="2">Uncharacterized protein</fullName>
    </submittedName>
</protein>
<sequence length="94" mass="10920">MAQKFRINFKSKSLADYSKAMKENLNNPDELKRLSEEMEKNIQLENLVSDYKKQSETLRTKKSEIKELTKKLSDLEKKCIDAGIGKYEDTKSGK</sequence>
<reference evidence="2" key="1">
    <citation type="submission" date="2022-10" db="EMBL/GenBank/DDBJ databases">
        <title>Human gut microbiome strain richness.</title>
        <authorList>
            <person name="Chen-Liaw A."/>
        </authorList>
    </citation>
    <scope>NUCLEOTIDE SEQUENCE</scope>
    <source>
        <strain evidence="2">1001713st2_A4_1001713B170214_170313</strain>
    </source>
</reference>
<feature type="coiled-coil region" evidence="1">
    <location>
        <begin position="34"/>
        <end position="78"/>
    </location>
</feature>
<evidence type="ECO:0000313" key="2">
    <source>
        <dbReference type="EMBL" id="MDC1878559.1"/>
    </source>
</evidence>
<evidence type="ECO:0000313" key="3">
    <source>
        <dbReference type="Proteomes" id="UP001213309"/>
    </source>
</evidence>
<dbReference type="AlphaFoldDB" id="A0AAW6GMD2"/>